<dbReference type="Proteomes" id="UP000315700">
    <property type="component" value="Chromosome"/>
</dbReference>
<dbReference type="InterPro" id="IPR011990">
    <property type="entry name" value="TPR-like_helical_dom_sf"/>
</dbReference>
<protein>
    <recommendedName>
        <fullName evidence="4">Tetratricopeptide repeat protein</fullName>
    </recommendedName>
</protein>
<proteinExistence type="predicted"/>
<dbReference type="InParanoid" id="A0A517SIT6"/>
<evidence type="ECO:0008006" key="4">
    <source>
        <dbReference type="Google" id="ProtNLM"/>
    </source>
</evidence>
<dbReference type="EMBL" id="CP036271">
    <property type="protein sequence ID" value="QDT56053.1"/>
    <property type="molecule type" value="Genomic_DNA"/>
</dbReference>
<dbReference type="KEGG" id="ccos:Pan44_41030"/>
<name>A0A517SIT6_9PLAN</name>
<sequence>MVRRILIYGLICVVVAVGAVALIEFGGQNPLTPPSSGVVDEAMKLPHPAFLGKRLATLEEPIEAQITADLPAMDALQAKHTWSADQGPLIPHGQGAMTGAEAAEAYLEYRLRAVKAYRAGTSDPQAARAPAIAFLDAYSRGAATQKGDFKAIAALGDAAIKAGSVDPLVRVFHARVSESMETMKPAQSAEVFSEVKEQLTDGAYPPPVLRFLVWAYLAELAERNVLAGIPSLTMRQIAYEEAARFLAKESGSADPDVLLTLVKNTLGFDREAADQRLELYQACLMEPKIDPYIIHLLGGDYYAKLAWQHRGGGFADTVSGEGWSKFRELMPRAARHFRRAWFLHPEHPHAAEEMIMLSTAGGDETWSPEQWFHAAVAAQFDYHDAYYRYMFVTMPRWGGSHQAIADFAEKCIATGRWDTVVPSEAQTAVELIALDNETNDPAGKNPTAVKIAGAYLDAFAAAMKRGEVKPENFAKPLALMTSLLVQAGDYRKARDAFDIGPEANDRWWSIDRGVGYRYSMGLSYAITGPAEKIVAPIHDFLTREATEAPEVADVEEMQKRLEECRAMDMDSRAAGYYDIAGRMLEQLKTYAAGDWVNLTFDPQMTLWTARAAKYDLIDPATLRLTATHSGSSMQLKPLTRFAPPYMVEAEIKPVRALQGDVQAGIVIGARAAMRLGQSPLPQQLSSGPTMIAIFFDRTLIGLPGAVDFIPDPQPVDGFQHLGIRRYPGETHMYAMHGLVVADRQPSQPLNDFIVFGDSNRTGVTGEAVFRNLRIRKAPPITAGLNSESPRSLPALRQGVEYYPECPEARKQLAGALAEQGQAAEALEHVAKAKAVYLKIVDLSRIEGVALCGVGQYEAALAAFRKDYDLFSRAAWSRVHEAWVLTTAPDEKLRDGKKALELLKAVRSQLGNSMNAWSIHVTEAVVAAENGNFEEAREFARLGEEAADTDSRREIAKRVRAVLDQDRPYRMPESGEIPPPPAGVSRAKRSTPPPRPESTESQPETGT</sequence>
<feature type="region of interest" description="Disordered" evidence="1">
    <location>
        <begin position="960"/>
        <end position="1006"/>
    </location>
</feature>
<dbReference type="Gene3D" id="1.25.40.10">
    <property type="entry name" value="Tetratricopeptide repeat domain"/>
    <property type="match status" value="1"/>
</dbReference>
<dbReference type="SUPFAM" id="SSF48452">
    <property type="entry name" value="TPR-like"/>
    <property type="match status" value="1"/>
</dbReference>
<dbReference type="AlphaFoldDB" id="A0A517SIT6"/>
<reference evidence="2 3" key="1">
    <citation type="submission" date="2019-02" db="EMBL/GenBank/DDBJ databases">
        <title>Deep-cultivation of Planctomycetes and their phenomic and genomic characterization uncovers novel biology.</title>
        <authorList>
            <person name="Wiegand S."/>
            <person name="Jogler M."/>
            <person name="Boedeker C."/>
            <person name="Pinto D."/>
            <person name="Vollmers J."/>
            <person name="Rivas-Marin E."/>
            <person name="Kohn T."/>
            <person name="Peeters S.H."/>
            <person name="Heuer A."/>
            <person name="Rast P."/>
            <person name="Oberbeckmann S."/>
            <person name="Bunk B."/>
            <person name="Jeske O."/>
            <person name="Meyerdierks A."/>
            <person name="Storesund J.E."/>
            <person name="Kallscheuer N."/>
            <person name="Luecker S."/>
            <person name="Lage O.M."/>
            <person name="Pohl T."/>
            <person name="Merkel B.J."/>
            <person name="Hornburger P."/>
            <person name="Mueller R.-W."/>
            <person name="Bruemmer F."/>
            <person name="Labrenz M."/>
            <person name="Spormann A.M."/>
            <person name="Op den Camp H."/>
            <person name="Overmann J."/>
            <person name="Amann R."/>
            <person name="Jetten M.S.M."/>
            <person name="Mascher T."/>
            <person name="Medema M.H."/>
            <person name="Devos D.P."/>
            <person name="Kaster A.-K."/>
            <person name="Ovreas L."/>
            <person name="Rohde M."/>
            <person name="Galperin M.Y."/>
            <person name="Jogler C."/>
        </authorList>
    </citation>
    <scope>NUCLEOTIDE SEQUENCE [LARGE SCALE GENOMIC DNA]</scope>
    <source>
        <strain evidence="2 3">Pan44</strain>
    </source>
</reference>
<feature type="compositionally biased region" description="Basic and acidic residues" evidence="1">
    <location>
        <begin position="960"/>
        <end position="969"/>
    </location>
</feature>
<gene>
    <name evidence="2" type="ORF">Pan44_41030</name>
</gene>
<keyword evidence="3" id="KW-1185">Reference proteome</keyword>
<dbReference type="OrthoDB" id="213842at2"/>
<organism evidence="2 3">
    <name type="scientific">Caulifigura coniformis</name>
    <dbReference type="NCBI Taxonomy" id="2527983"/>
    <lineage>
        <taxon>Bacteria</taxon>
        <taxon>Pseudomonadati</taxon>
        <taxon>Planctomycetota</taxon>
        <taxon>Planctomycetia</taxon>
        <taxon>Planctomycetales</taxon>
        <taxon>Planctomycetaceae</taxon>
        <taxon>Caulifigura</taxon>
    </lineage>
</organism>
<evidence type="ECO:0000313" key="3">
    <source>
        <dbReference type="Proteomes" id="UP000315700"/>
    </source>
</evidence>
<dbReference type="RefSeq" id="WP_145032827.1">
    <property type="nucleotide sequence ID" value="NZ_CP036271.1"/>
</dbReference>
<accession>A0A517SIT6</accession>
<evidence type="ECO:0000313" key="2">
    <source>
        <dbReference type="EMBL" id="QDT56053.1"/>
    </source>
</evidence>
<evidence type="ECO:0000256" key="1">
    <source>
        <dbReference type="SAM" id="MobiDB-lite"/>
    </source>
</evidence>